<dbReference type="AlphaFoldDB" id="A0A6L6Q0G1"/>
<accession>A0A6L6Q0G1</accession>
<gene>
    <name evidence="1" type="primary">traW</name>
    <name evidence="1" type="ORF">GM668_11605</name>
</gene>
<evidence type="ECO:0000313" key="1">
    <source>
        <dbReference type="EMBL" id="MTW02728.1"/>
    </source>
</evidence>
<dbReference type="NCBIfam" id="TIGR02743">
    <property type="entry name" value="TraW"/>
    <property type="match status" value="1"/>
</dbReference>
<evidence type="ECO:0000313" key="2">
    <source>
        <dbReference type="Proteomes" id="UP000484015"/>
    </source>
</evidence>
<organism evidence="1 2">
    <name type="scientific">Pseudoduganella ginsengisoli</name>
    <dbReference type="NCBI Taxonomy" id="1462440"/>
    <lineage>
        <taxon>Bacteria</taxon>
        <taxon>Pseudomonadati</taxon>
        <taxon>Pseudomonadota</taxon>
        <taxon>Betaproteobacteria</taxon>
        <taxon>Burkholderiales</taxon>
        <taxon>Oxalobacteraceae</taxon>
        <taxon>Telluria group</taxon>
        <taxon>Pseudoduganella</taxon>
    </lineage>
</organism>
<comment type="caution">
    <text evidence="1">The sequence shown here is derived from an EMBL/GenBank/DDBJ whole genome shotgun (WGS) entry which is preliminary data.</text>
</comment>
<dbReference type="OrthoDB" id="6625590at2"/>
<dbReference type="RefSeq" id="WP_155439124.1">
    <property type="nucleotide sequence ID" value="NZ_WNLA01000006.1"/>
</dbReference>
<dbReference type="InterPro" id="IPR014114">
    <property type="entry name" value="TraW"/>
</dbReference>
<dbReference type="EMBL" id="WNLA01000006">
    <property type="protein sequence ID" value="MTW02728.1"/>
    <property type="molecule type" value="Genomic_DNA"/>
</dbReference>
<proteinExistence type="predicted"/>
<name>A0A6L6Q0G1_9BURK</name>
<dbReference type="Proteomes" id="UP000484015">
    <property type="component" value="Unassembled WGS sequence"/>
</dbReference>
<sequence>MSERTIQLLALCLALAMVPETRAESLGVIGPVYRIAEEDFLAMVERRLREREASGELARLRGLAIERGRMAVLQPAPLPLQVAQTARSYHYDPSYVLDRNLLDASGKLLFPAGTRANPLDIVSLSRRLLFLDARDPRQVALASNLIGKYAGAVKPVLTGGSYLDLMRRWRMPVYYDQHGLLVRRLAIRHVPALVSQEDKMLRIDEIVPPAITSPREEARR</sequence>
<protein>
    <submittedName>
        <fullName evidence="1">Type-F conjugative transfer system protein TraW</fullName>
    </submittedName>
</protein>
<keyword evidence="2" id="KW-1185">Reference proteome</keyword>
<reference evidence="1 2" key="1">
    <citation type="submission" date="2019-11" db="EMBL/GenBank/DDBJ databases">
        <title>Type strains purchased from KCTC, JCM and DSMZ.</title>
        <authorList>
            <person name="Lu H."/>
        </authorList>
    </citation>
    <scope>NUCLEOTIDE SEQUENCE [LARGE SCALE GENOMIC DNA]</scope>
    <source>
        <strain evidence="1 2">KCTC 42409</strain>
    </source>
</reference>